<sequence length="65" mass="7336">MQRPTHETRVAVRAACIRAIYPWLACYEEGVTPIPPFADILARSFRLRTVGAVPTVRQVAGQIWQ</sequence>
<gene>
    <name evidence="1" type="ORF">OD750_006330</name>
</gene>
<evidence type="ECO:0000313" key="2">
    <source>
        <dbReference type="Proteomes" id="UP001139971"/>
    </source>
</evidence>
<evidence type="ECO:0000313" key="1">
    <source>
        <dbReference type="EMBL" id="MDC8012161.1"/>
    </source>
</evidence>
<organism evidence="1 2">
    <name type="scientific">Tahibacter soli</name>
    <dbReference type="NCBI Taxonomy" id="2983605"/>
    <lineage>
        <taxon>Bacteria</taxon>
        <taxon>Pseudomonadati</taxon>
        <taxon>Pseudomonadota</taxon>
        <taxon>Gammaproteobacteria</taxon>
        <taxon>Lysobacterales</taxon>
        <taxon>Rhodanobacteraceae</taxon>
        <taxon>Tahibacter</taxon>
    </lineage>
</organism>
<reference evidence="1" key="1">
    <citation type="submission" date="2023-02" db="EMBL/GenBank/DDBJ databases">
        <title>Tahibacter soli sp. nov. isolated from soil.</title>
        <authorList>
            <person name="Baek J.H."/>
            <person name="Lee J.K."/>
            <person name="Choi D.G."/>
            <person name="Jeon C.O."/>
        </authorList>
    </citation>
    <scope>NUCLEOTIDE SEQUENCE</scope>
    <source>
        <strain evidence="1">BL</strain>
    </source>
</reference>
<proteinExistence type="predicted"/>
<accession>A0A9X4BGZ1</accession>
<name>A0A9X4BGZ1_9GAMM</name>
<keyword evidence="2" id="KW-1185">Reference proteome</keyword>
<protein>
    <submittedName>
        <fullName evidence="1">Uncharacterized protein</fullName>
    </submittedName>
</protein>
<comment type="caution">
    <text evidence="1">The sequence shown here is derived from an EMBL/GenBank/DDBJ whole genome shotgun (WGS) entry which is preliminary data.</text>
</comment>
<dbReference type="Proteomes" id="UP001139971">
    <property type="component" value="Unassembled WGS sequence"/>
</dbReference>
<dbReference type="RefSeq" id="WP_263543413.1">
    <property type="nucleotide sequence ID" value="NZ_JAOVZO020000003.1"/>
</dbReference>
<dbReference type="AlphaFoldDB" id="A0A9X4BGZ1"/>
<dbReference type="EMBL" id="JAOVZO020000003">
    <property type="protein sequence ID" value="MDC8012161.1"/>
    <property type="molecule type" value="Genomic_DNA"/>
</dbReference>